<dbReference type="SUPFAM" id="SSF101887">
    <property type="entry name" value="Apyrase"/>
    <property type="match status" value="1"/>
</dbReference>
<comment type="similarity">
    <text evidence="5">Belongs to the apyrase family.</text>
</comment>
<evidence type="ECO:0008006" key="8">
    <source>
        <dbReference type="Google" id="ProtNLM"/>
    </source>
</evidence>
<dbReference type="EMBL" id="JBGUAW010000015">
    <property type="protein sequence ID" value="MFA9462481.1"/>
    <property type="molecule type" value="Genomic_DNA"/>
</dbReference>
<evidence type="ECO:0000256" key="4">
    <source>
        <dbReference type="ARBA" id="ARBA00022837"/>
    </source>
</evidence>
<evidence type="ECO:0000313" key="6">
    <source>
        <dbReference type="EMBL" id="MFA9462481.1"/>
    </source>
</evidence>
<organism evidence="6 7">
    <name type="scientific">Thiohalorhabdus methylotrophus</name>
    <dbReference type="NCBI Taxonomy" id="3242694"/>
    <lineage>
        <taxon>Bacteria</taxon>
        <taxon>Pseudomonadati</taxon>
        <taxon>Pseudomonadota</taxon>
        <taxon>Gammaproteobacteria</taxon>
        <taxon>Thiohalorhabdales</taxon>
        <taxon>Thiohalorhabdaceae</taxon>
        <taxon>Thiohalorhabdus</taxon>
    </lineage>
</organism>
<dbReference type="InterPro" id="IPR009283">
    <property type="entry name" value="Apyrase"/>
</dbReference>
<dbReference type="Proteomes" id="UP001575181">
    <property type="component" value="Unassembled WGS sequence"/>
</dbReference>
<evidence type="ECO:0000256" key="1">
    <source>
        <dbReference type="ARBA" id="ARBA00001913"/>
    </source>
</evidence>
<dbReference type="Gene3D" id="2.120.10.100">
    <property type="entry name" value="Apyrase"/>
    <property type="match status" value="1"/>
</dbReference>
<keyword evidence="2" id="KW-0479">Metal-binding</keyword>
<dbReference type="RefSeq" id="WP_373657271.1">
    <property type="nucleotide sequence ID" value="NZ_JBGUAW010000015.1"/>
</dbReference>
<reference evidence="6 7" key="1">
    <citation type="submission" date="2024-08" db="EMBL/GenBank/DDBJ databases">
        <title>Whole-genome sequencing of halo(alkali)philic microorganisms from hypersaline lakes.</title>
        <authorList>
            <person name="Sorokin D.Y."/>
            <person name="Merkel A.Y."/>
            <person name="Messina E."/>
            <person name="Yakimov M."/>
        </authorList>
    </citation>
    <scope>NUCLEOTIDE SEQUENCE [LARGE SCALE GENOMIC DNA]</scope>
    <source>
        <strain evidence="6 7">Cl-TMA</strain>
    </source>
</reference>
<evidence type="ECO:0000313" key="7">
    <source>
        <dbReference type="Proteomes" id="UP001575181"/>
    </source>
</evidence>
<keyword evidence="3" id="KW-0378">Hydrolase</keyword>
<dbReference type="InterPro" id="IPR036258">
    <property type="entry name" value="Apyrase_sf"/>
</dbReference>
<dbReference type="Pfam" id="PF06079">
    <property type="entry name" value="Apyrase"/>
    <property type="match status" value="1"/>
</dbReference>
<dbReference type="PANTHER" id="PTHR13023">
    <property type="entry name" value="APYRASE"/>
    <property type="match status" value="1"/>
</dbReference>
<keyword evidence="4" id="KW-0106">Calcium</keyword>
<comment type="cofactor">
    <cofactor evidence="1">
        <name>Ca(2+)</name>
        <dbReference type="ChEBI" id="CHEBI:29108"/>
    </cofactor>
</comment>
<name>A0ABV4TYS8_9GAMM</name>
<keyword evidence="7" id="KW-1185">Reference proteome</keyword>
<gene>
    <name evidence="6" type="ORF">ACERLL_16865</name>
</gene>
<protein>
    <recommendedName>
        <fullName evidence="8">Soluble calcium-activated nucleotidase 1</fullName>
    </recommendedName>
</protein>
<evidence type="ECO:0000256" key="2">
    <source>
        <dbReference type="ARBA" id="ARBA00022723"/>
    </source>
</evidence>
<evidence type="ECO:0000256" key="3">
    <source>
        <dbReference type="ARBA" id="ARBA00022801"/>
    </source>
</evidence>
<dbReference type="PANTHER" id="PTHR13023:SF3">
    <property type="entry name" value="SOLUBLE CALCIUM-ACTIVATED NUCLEOTIDASE 1"/>
    <property type="match status" value="1"/>
</dbReference>
<proteinExistence type="inferred from homology"/>
<comment type="caution">
    <text evidence="6">The sequence shown here is derived from an EMBL/GenBank/DDBJ whole genome shotgun (WGS) entry which is preliminary data.</text>
</comment>
<accession>A0ABV4TYS8</accession>
<evidence type="ECO:0000256" key="5">
    <source>
        <dbReference type="ARBA" id="ARBA00025738"/>
    </source>
</evidence>
<sequence length="330" mass="37354">MSHATIAEQRLDRYGPETTTYSLAIITDEDQASQVSLEDGQVAWQSMLRYDRMLRSQDPETGRARYAFEEVSEAEGGRHQLISLVAEGGRGAEFSELLQFGHKLLAFDDRTGLVCEIRDGHNLIPRQILITGSGDEKFKGFKAEWATLKDDQMVVGSHGKVGLDGGAVVPGSEEWVKLIDRDYRIHSVNWHHRYQAMREALGIDAARGYLIHEAAEWHPRKERWYFFPRKISREPFDEPVDERERGGSTLLVADESFRDIEVRTVGERIPDRGVSSIKFIPGHPEECVALKSVERGDVTETYAFCFDLDGNMLSDEIFLGAYKCEGVEIV</sequence>